<dbReference type="PANTHER" id="PTHR43685">
    <property type="entry name" value="GLYCOSYLTRANSFERASE"/>
    <property type="match status" value="1"/>
</dbReference>
<organism evidence="5 6">
    <name type="scientific">Paraburkholderia piptadeniae</name>
    <dbReference type="NCBI Taxonomy" id="1701573"/>
    <lineage>
        <taxon>Bacteria</taxon>
        <taxon>Pseudomonadati</taxon>
        <taxon>Pseudomonadota</taxon>
        <taxon>Betaproteobacteria</taxon>
        <taxon>Burkholderiales</taxon>
        <taxon>Burkholderiaceae</taxon>
        <taxon>Paraburkholderia</taxon>
    </lineage>
</organism>
<reference evidence="5" key="1">
    <citation type="submission" date="2016-12" db="EMBL/GenBank/DDBJ databases">
        <authorList>
            <person name="Moulin L."/>
        </authorList>
    </citation>
    <scope>NUCLEOTIDE SEQUENCE [LARGE SCALE GENOMIC DNA]</scope>
    <source>
        <strain evidence="5">STM 7183</strain>
    </source>
</reference>
<keyword evidence="6" id="KW-1185">Reference proteome</keyword>
<evidence type="ECO:0000256" key="2">
    <source>
        <dbReference type="ARBA" id="ARBA00022676"/>
    </source>
</evidence>
<sequence>MTSSFPPRGAASLDDVAVLMPAFNGQADVERTLAAFSEDARIHVLIVDDGSTPPIVAPALPNMSIEVLRMPKNGGIERALQAGIEALAARGFRYAARIDAGDLSTPQRLAKQRAYLEANPRVAGLGMWTQVVSRDGTPLFMLTPPTEPRAIRRVRFLRTCFVHPSMMLRVDAVLAVGNYREAYKAAEDLDLFLRLMERYDCANLPETGLYYELNEGGISATKRRRQIVSTLRLQMRYVNVLNPCDWLGVAKTLLHFVTPYQTLQRVKKRLYAPRASL</sequence>
<evidence type="ECO:0000313" key="6">
    <source>
        <dbReference type="Proteomes" id="UP000195569"/>
    </source>
</evidence>
<gene>
    <name evidence="5" type="ORF">BN2476_750143</name>
</gene>
<evidence type="ECO:0000259" key="4">
    <source>
        <dbReference type="Pfam" id="PF00535"/>
    </source>
</evidence>
<dbReference type="Proteomes" id="UP000195569">
    <property type="component" value="Unassembled WGS sequence"/>
</dbReference>
<dbReference type="RefSeq" id="WP_087738920.1">
    <property type="nucleotide sequence ID" value="NZ_CYGY02000075.1"/>
</dbReference>
<comment type="similarity">
    <text evidence="1">Belongs to the glycosyltransferase 2 family.</text>
</comment>
<evidence type="ECO:0000313" key="5">
    <source>
        <dbReference type="EMBL" id="SIT50200.1"/>
    </source>
</evidence>
<keyword evidence="2" id="KW-0328">Glycosyltransferase</keyword>
<dbReference type="Pfam" id="PF00535">
    <property type="entry name" value="Glycos_transf_2"/>
    <property type="match status" value="1"/>
</dbReference>
<dbReference type="InterPro" id="IPR029044">
    <property type="entry name" value="Nucleotide-diphossugar_trans"/>
</dbReference>
<dbReference type="AlphaFoldDB" id="A0A1N7SSA0"/>
<protein>
    <submittedName>
        <fullName evidence="5">Glycosyltransferase</fullName>
    </submittedName>
</protein>
<dbReference type="InterPro" id="IPR001173">
    <property type="entry name" value="Glyco_trans_2-like"/>
</dbReference>
<feature type="domain" description="Glycosyltransferase 2-like" evidence="4">
    <location>
        <begin position="18"/>
        <end position="172"/>
    </location>
</feature>
<dbReference type="EMBL" id="CYGY02000075">
    <property type="protein sequence ID" value="SIT50200.1"/>
    <property type="molecule type" value="Genomic_DNA"/>
</dbReference>
<dbReference type="Gene3D" id="3.90.550.10">
    <property type="entry name" value="Spore Coat Polysaccharide Biosynthesis Protein SpsA, Chain A"/>
    <property type="match status" value="1"/>
</dbReference>
<dbReference type="InterPro" id="IPR050834">
    <property type="entry name" value="Glycosyltransf_2"/>
</dbReference>
<keyword evidence="3" id="KW-0808">Transferase</keyword>
<dbReference type="PANTHER" id="PTHR43685:SF5">
    <property type="entry name" value="GLYCOSYLTRANSFERASE EPSE-RELATED"/>
    <property type="match status" value="1"/>
</dbReference>
<evidence type="ECO:0000256" key="3">
    <source>
        <dbReference type="ARBA" id="ARBA00022679"/>
    </source>
</evidence>
<proteinExistence type="inferred from homology"/>
<evidence type="ECO:0000256" key="1">
    <source>
        <dbReference type="ARBA" id="ARBA00006739"/>
    </source>
</evidence>
<accession>A0A1N7SSA0</accession>
<dbReference type="OrthoDB" id="9815829at2"/>
<name>A0A1N7SSA0_9BURK</name>
<comment type="caution">
    <text evidence="5">The sequence shown here is derived from an EMBL/GenBank/DDBJ whole genome shotgun (WGS) entry which is preliminary data.</text>
</comment>
<dbReference type="SUPFAM" id="SSF53448">
    <property type="entry name" value="Nucleotide-diphospho-sugar transferases"/>
    <property type="match status" value="1"/>
</dbReference>
<dbReference type="GO" id="GO:0016757">
    <property type="term" value="F:glycosyltransferase activity"/>
    <property type="evidence" value="ECO:0007669"/>
    <property type="project" value="UniProtKB-KW"/>
</dbReference>